<protein>
    <recommendedName>
        <fullName evidence="8">LPXTG cell wall anchor domain-containing protein</fullName>
    </recommendedName>
</protein>
<dbReference type="InterPro" id="IPR035952">
    <property type="entry name" value="Rhomboid-like_sf"/>
</dbReference>
<keyword evidence="2 5" id="KW-0812">Transmembrane</keyword>
<evidence type="ECO:0000256" key="3">
    <source>
        <dbReference type="ARBA" id="ARBA00022989"/>
    </source>
</evidence>
<evidence type="ECO:0000313" key="6">
    <source>
        <dbReference type="EMBL" id="WCO02657.1"/>
    </source>
</evidence>
<reference evidence="6 7" key="1">
    <citation type="submission" date="2023-01" db="EMBL/GenBank/DDBJ databases">
        <title>Psychroserpens ponticola sp. nov., isolated from seawater.</title>
        <authorList>
            <person name="Kristyanto S."/>
            <person name="Jung J."/>
            <person name="Kim J.M."/>
            <person name="Jeon C.O."/>
        </authorList>
    </citation>
    <scope>NUCLEOTIDE SEQUENCE [LARGE SCALE GENOMIC DNA]</scope>
    <source>
        <strain evidence="6 7">MSW6</strain>
    </source>
</reference>
<gene>
    <name evidence="6" type="ORF">MUN68_003970</name>
</gene>
<evidence type="ECO:0000256" key="5">
    <source>
        <dbReference type="SAM" id="Phobius"/>
    </source>
</evidence>
<evidence type="ECO:0000256" key="2">
    <source>
        <dbReference type="ARBA" id="ARBA00022692"/>
    </source>
</evidence>
<sequence length="67" mass="7634">MKEKQSWSEKPIPSLIISIIGLLFIIFALVNLLGFVKEPINNTSSIFGILFGLILIYPIFKKKQKKN</sequence>
<keyword evidence="3 5" id="KW-1133">Transmembrane helix</keyword>
<evidence type="ECO:0000256" key="1">
    <source>
        <dbReference type="ARBA" id="ARBA00004141"/>
    </source>
</evidence>
<dbReference type="SUPFAM" id="SSF144091">
    <property type="entry name" value="Rhomboid-like"/>
    <property type="match status" value="1"/>
</dbReference>
<dbReference type="Proteomes" id="UP001202717">
    <property type="component" value="Chromosome"/>
</dbReference>
<dbReference type="EMBL" id="CP116221">
    <property type="protein sequence ID" value="WCO02657.1"/>
    <property type="molecule type" value="Genomic_DNA"/>
</dbReference>
<feature type="transmembrane region" description="Helical" evidence="5">
    <location>
        <begin position="42"/>
        <end position="60"/>
    </location>
</feature>
<evidence type="ECO:0000256" key="4">
    <source>
        <dbReference type="ARBA" id="ARBA00023136"/>
    </source>
</evidence>
<organism evidence="6 7">
    <name type="scientific">Psychroserpens ponticola</name>
    <dbReference type="NCBI Taxonomy" id="2932268"/>
    <lineage>
        <taxon>Bacteria</taxon>
        <taxon>Pseudomonadati</taxon>
        <taxon>Bacteroidota</taxon>
        <taxon>Flavobacteriia</taxon>
        <taxon>Flavobacteriales</taxon>
        <taxon>Flavobacteriaceae</taxon>
        <taxon>Psychroserpens</taxon>
    </lineage>
</organism>
<dbReference type="RefSeq" id="WP_249995424.1">
    <property type="nucleotide sequence ID" value="NZ_CP116221.1"/>
</dbReference>
<evidence type="ECO:0008006" key="8">
    <source>
        <dbReference type="Google" id="ProtNLM"/>
    </source>
</evidence>
<feature type="transmembrane region" description="Helical" evidence="5">
    <location>
        <begin position="12"/>
        <end position="36"/>
    </location>
</feature>
<name>A0ABY7S0X0_9FLAO</name>
<comment type="subcellular location">
    <subcellularLocation>
        <location evidence="1">Membrane</location>
        <topology evidence="1">Multi-pass membrane protein</topology>
    </subcellularLocation>
</comment>
<keyword evidence="7" id="KW-1185">Reference proteome</keyword>
<proteinExistence type="predicted"/>
<accession>A0ABY7S0X0</accession>
<evidence type="ECO:0000313" key="7">
    <source>
        <dbReference type="Proteomes" id="UP001202717"/>
    </source>
</evidence>
<keyword evidence="4 5" id="KW-0472">Membrane</keyword>